<dbReference type="EMBL" id="BKCJ010052306">
    <property type="protein sequence ID" value="GEW28811.1"/>
    <property type="molecule type" value="Genomic_DNA"/>
</dbReference>
<evidence type="ECO:0000313" key="2">
    <source>
        <dbReference type="EMBL" id="GEW28811.1"/>
    </source>
</evidence>
<feature type="non-terminal residue" evidence="2">
    <location>
        <position position="1"/>
    </location>
</feature>
<comment type="caution">
    <text evidence="2">The sequence shown here is derived from an EMBL/GenBank/DDBJ whole genome shotgun (WGS) entry which is preliminary data.</text>
</comment>
<protein>
    <submittedName>
        <fullName evidence="2">Ribonuclease H-like domain-containing protein</fullName>
    </submittedName>
</protein>
<organism evidence="2">
    <name type="scientific">Tanacetum cinerariifolium</name>
    <name type="common">Dalmatian daisy</name>
    <name type="synonym">Chrysanthemum cinerariifolium</name>
    <dbReference type="NCBI Taxonomy" id="118510"/>
    <lineage>
        <taxon>Eukaryota</taxon>
        <taxon>Viridiplantae</taxon>
        <taxon>Streptophyta</taxon>
        <taxon>Embryophyta</taxon>
        <taxon>Tracheophyta</taxon>
        <taxon>Spermatophyta</taxon>
        <taxon>Magnoliopsida</taxon>
        <taxon>eudicotyledons</taxon>
        <taxon>Gunneridae</taxon>
        <taxon>Pentapetalae</taxon>
        <taxon>asterids</taxon>
        <taxon>campanulids</taxon>
        <taxon>Asterales</taxon>
        <taxon>Asteraceae</taxon>
        <taxon>Asteroideae</taxon>
        <taxon>Anthemideae</taxon>
        <taxon>Anthemidinae</taxon>
        <taxon>Tanacetum</taxon>
    </lineage>
</organism>
<dbReference type="AlphaFoldDB" id="A0A699GV54"/>
<accession>A0A699GV54</accession>
<feature type="region of interest" description="Disordered" evidence="1">
    <location>
        <begin position="242"/>
        <end position="270"/>
    </location>
</feature>
<sequence length="270" mass="31155">DLQQIHPADSEEMDLRWNIAMLTMRARIFLKNTRRKLYMANKERIGSDKSKCLNMMAMAIIGVTKQKKVQPISLSWLIDQQVHILLQTMSKSVVEKPTVESNRPKTIRKENEAPIIKDWVSESEEEDEPKSQIVKPNFAKIKFVKPKTNRKPVEQIRQDTYRSPRENKRNWNQKMSQKLGSDFEMFNKACHVCGSFDHLQKEKLPSKIISKSKGGKASMETVPDNDYILLTLWTQDLLFSSSLKDSPGARFKPSGEEEKKDAKDLGDEDS</sequence>
<proteinExistence type="predicted"/>
<feature type="compositionally biased region" description="Basic and acidic residues" evidence="1">
    <location>
        <begin position="253"/>
        <end position="270"/>
    </location>
</feature>
<name>A0A699GV54_TANCI</name>
<reference evidence="2" key="1">
    <citation type="journal article" date="2019" name="Sci. Rep.">
        <title>Draft genome of Tanacetum cinerariifolium, the natural source of mosquito coil.</title>
        <authorList>
            <person name="Yamashiro T."/>
            <person name="Shiraishi A."/>
            <person name="Satake H."/>
            <person name="Nakayama K."/>
        </authorList>
    </citation>
    <scope>NUCLEOTIDE SEQUENCE</scope>
</reference>
<evidence type="ECO:0000256" key="1">
    <source>
        <dbReference type="SAM" id="MobiDB-lite"/>
    </source>
</evidence>
<gene>
    <name evidence="2" type="ORF">Tci_200787</name>
</gene>